<protein>
    <submittedName>
        <fullName evidence="1">Uncharacterized protein</fullName>
    </submittedName>
</protein>
<evidence type="ECO:0000313" key="1">
    <source>
        <dbReference type="EMBL" id="KAH3781809.1"/>
    </source>
</evidence>
<organism evidence="1 2">
    <name type="scientific">Dreissena polymorpha</name>
    <name type="common">Zebra mussel</name>
    <name type="synonym">Mytilus polymorpha</name>
    <dbReference type="NCBI Taxonomy" id="45954"/>
    <lineage>
        <taxon>Eukaryota</taxon>
        <taxon>Metazoa</taxon>
        <taxon>Spiralia</taxon>
        <taxon>Lophotrochozoa</taxon>
        <taxon>Mollusca</taxon>
        <taxon>Bivalvia</taxon>
        <taxon>Autobranchia</taxon>
        <taxon>Heteroconchia</taxon>
        <taxon>Euheterodonta</taxon>
        <taxon>Imparidentia</taxon>
        <taxon>Neoheterodontei</taxon>
        <taxon>Myida</taxon>
        <taxon>Dreissenoidea</taxon>
        <taxon>Dreissenidae</taxon>
        <taxon>Dreissena</taxon>
    </lineage>
</organism>
<comment type="caution">
    <text evidence="1">The sequence shown here is derived from an EMBL/GenBank/DDBJ whole genome shotgun (WGS) entry which is preliminary data.</text>
</comment>
<reference evidence="1" key="1">
    <citation type="journal article" date="2019" name="bioRxiv">
        <title>The Genome of the Zebra Mussel, Dreissena polymorpha: A Resource for Invasive Species Research.</title>
        <authorList>
            <person name="McCartney M.A."/>
            <person name="Auch B."/>
            <person name="Kono T."/>
            <person name="Mallez S."/>
            <person name="Zhang Y."/>
            <person name="Obille A."/>
            <person name="Becker A."/>
            <person name="Abrahante J.E."/>
            <person name="Garbe J."/>
            <person name="Badalamenti J.P."/>
            <person name="Herman A."/>
            <person name="Mangelson H."/>
            <person name="Liachko I."/>
            <person name="Sullivan S."/>
            <person name="Sone E.D."/>
            <person name="Koren S."/>
            <person name="Silverstein K.A.T."/>
            <person name="Beckman K.B."/>
            <person name="Gohl D.M."/>
        </authorList>
    </citation>
    <scope>NUCLEOTIDE SEQUENCE</scope>
    <source>
        <strain evidence="1">Duluth1</strain>
        <tissue evidence="1">Whole animal</tissue>
    </source>
</reference>
<name>A0A9D4EJJ5_DREPO</name>
<keyword evidence="2" id="KW-1185">Reference proteome</keyword>
<sequence>MGYRRQQLAERRSMMLGRPGDRYRRITVAFYIKATNRATTADDFTRNGTVPYMGKHVMFAKTPITLLHSVDQ</sequence>
<dbReference type="EMBL" id="JAIWYP010000008">
    <property type="protein sequence ID" value="KAH3781809.1"/>
    <property type="molecule type" value="Genomic_DNA"/>
</dbReference>
<proteinExistence type="predicted"/>
<evidence type="ECO:0000313" key="2">
    <source>
        <dbReference type="Proteomes" id="UP000828390"/>
    </source>
</evidence>
<dbReference type="Proteomes" id="UP000828390">
    <property type="component" value="Unassembled WGS sequence"/>
</dbReference>
<reference evidence="1" key="2">
    <citation type="submission" date="2020-11" db="EMBL/GenBank/DDBJ databases">
        <authorList>
            <person name="McCartney M.A."/>
            <person name="Auch B."/>
            <person name="Kono T."/>
            <person name="Mallez S."/>
            <person name="Becker A."/>
            <person name="Gohl D.M."/>
            <person name="Silverstein K.A.T."/>
            <person name="Koren S."/>
            <person name="Bechman K.B."/>
            <person name="Herman A."/>
            <person name="Abrahante J.E."/>
            <person name="Garbe J."/>
        </authorList>
    </citation>
    <scope>NUCLEOTIDE SEQUENCE</scope>
    <source>
        <strain evidence="1">Duluth1</strain>
        <tissue evidence="1">Whole animal</tissue>
    </source>
</reference>
<gene>
    <name evidence="1" type="ORF">DPMN_159716</name>
</gene>
<dbReference type="AlphaFoldDB" id="A0A9D4EJJ5"/>
<accession>A0A9D4EJJ5</accession>